<feature type="transmembrane region" description="Helical" evidence="8">
    <location>
        <begin position="85"/>
        <end position="103"/>
    </location>
</feature>
<evidence type="ECO:0000256" key="3">
    <source>
        <dbReference type="ARBA" id="ARBA00022448"/>
    </source>
</evidence>
<dbReference type="AlphaFoldDB" id="A0A6B8RY85"/>
<dbReference type="KEGG" id="ppsc:EHS13_12345"/>
<evidence type="ECO:0008006" key="11">
    <source>
        <dbReference type="Google" id="ProtNLM"/>
    </source>
</evidence>
<dbReference type="OrthoDB" id="2380240at2"/>
<dbReference type="PANTHER" id="PTHR34975:SF2">
    <property type="entry name" value="SPORE GERMINATION PROTEIN A2"/>
    <property type="match status" value="1"/>
</dbReference>
<evidence type="ECO:0000256" key="5">
    <source>
        <dbReference type="ARBA" id="ARBA00022692"/>
    </source>
</evidence>
<evidence type="ECO:0000256" key="6">
    <source>
        <dbReference type="ARBA" id="ARBA00022989"/>
    </source>
</evidence>
<feature type="transmembrane region" description="Helical" evidence="8">
    <location>
        <begin position="45"/>
        <end position="64"/>
    </location>
</feature>
<sequence>MRARPVKENYLISGYFVFFLIAASQIGVSSFYFQTLVAKEAGQDAWISILSMGLSLHIIVWMIYKMLGHPAKDLIDLHRILFGRILGNVISLLMVGYFFMRALDILQTYMGIIQVWVFPSLKTWEMALLLISMFYYIISGGFRALSGFCFFCRSDFHVIYVWFLFPHSVFSTR</sequence>
<keyword evidence="4" id="KW-0309">Germination</keyword>
<keyword evidence="3" id="KW-0813">Transport</keyword>
<comment type="similarity">
    <text evidence="2">Belongs to the amino acid-polyamine-organocation (APC) superfamily. Spore germination protein (SGP) (TC 2.A.3.9) family.</text>
</comment>
<dbReference type="PANTHER" id="PTHR34975">
    <property type="entry name" value="SPORE GERMINATION PROTEIN A2"/>
    <property type="match status" value="1"/>
</dbReference>
<evidence type="ECO:0000256" key="4">
    <source>
        <dbReference type="ARBA" id="ARBA00022544"/>
    </source>
</evidence>
<keyword evidence="7 8" id="KW-0472">Membrane</keyword>
<name>A0A6B8RY85_9BACL</name>
<dbReference type="GO" id="GO:0009847">
    <property type="term" value="P:spore germination"/>
    <property type="evidence" value="ECO:0007669"/>
    <property type="project" value="InterPro"/>
</dbReference>
<dbReference type="Pfam" id="PF03845">
    <property type="entry name" value="Spore_permease"/>
    <property type="match status" value="1"/>
</dbReference>
<comment type="subcellular location">
    <subcellularLocation>
        <location evidence="1">Membrane</location>
        <topology evidence="1">Multi-pass membrane protein</topology>
    </subcellularLocation>
</comment>
<dbReference type="EMBL" id="CP034235">
    <property type="protein sequence ID" value="QGR00057.1"/>
    <property type="molecule type" value="Genomic_DNA"/>
</dbReference>
<accession>A0A6B8RY85</accession>
<evidence type="ECO:0000256" key="8">
    <source>
        <dbReference type="SAM" id="Phobius"/>
    </source>
</evidence>
<keyword evidence="5 8" id="KW-0812">Transmembrane</keyword>
<organism evidence="9 10">
    <name type="scientific">Paenibacillus psychroresistens</name>
    <dbReference type="NCBI Taxonomy" id="1778678"/>
    <lineage>
        <taxon>Bacteria</taxon>
        <taxon>Bacillati</taxon>
        <taxon>Bacillota</taxon>
        <taxon>Bacilli</taxon>
        <taxon>Bacillales</taxon>
        <taxon>Paenibacillaceae</taxon>
        <taxon>Paenibacillus</taxon>
    </lineage>
</organism>
<proteinExistence type="inferred from homology"/>
<gene>
    <name evidence="9" type="ORF">EHS13_12345</name>
</gene>
<keyword evidence="6 8" id="KW-1133">Transmembrane helix</keyword>
<feature type="transmembrane region" description="Helical" evidence="8">
    <location>
        <begin position="12"/>
        <end position="33"/>
    </location>
</feature>
<keyword evidence="10" id="KW-1185">Reference proteome</keyword>
<evidence type="ECO:0000256" key="7">
    <source>
        <dbReference type="ARBA" id="ARBA00023136"/>
    </source>
</evidence>
<reference evidence="10" key="1">
    <citation type="submission" date="2018-11" db="EMBL/GenBank/DDBJ databases">
        <title>Complete genome sequence of Paenibacillus sp. ML311-T8.</title>
        <authorList>
            <person name="Nam Y.-D."/>
            <person name="Kang J."/>
            <person name="Chung W.-H."/>
            <person name="Park Y.S."/>
        </authorList>
    </citation>
    <scope>NUCLEOTIDE SEQUENCE [LARGE SCALE GENOMIC DNA]</scope>
    <source>
        <strain evidence="10">ML311-T8</strain>
    </source>
</reference>
<evidence type="ECO:0000256" key="1">
    <source>
        <dbReference type="ARBA" id="ARBA00004141"/>
    </source>
</evidence>
<dbReference type="GO" id="GO:0016020">
    <property type="term" value="C:membrane"/>
    <property type="evidence" value="ECO:0007669"/>
    <property type="project" value="UniProtKB-SubCell"/>
</dbReference>
<evidence type="ECO:0000313" key="9">
    <source>
        <dbReference type="EMBL" id="QGR00057.1"/>
    </source>
</evidence>
<protein>
    <recommendedName>
        <fullName evidence="11">Spore germination protein</fullName>
    </recommendedName>
</protein>
<dbReference type="RefSeq" id="WP_155705325.1">
    <property type="nucleotide sequence ID" value="NZ_CP034235.1"/>
</dbReference>
<evidence type="ECO:0000256" key="2">
    <source>
        <dbReference type="ARBA" id="ARBA00007998"/>
    </source>
</evidence>
<dbReference type="InterPro" id="IPR004761">
    <property type="entry name" value="Spore_GerAB"/>
</dbReference>
<dbReference type="Proteomes" id="UP000426246">
    <property type="component" value="Chromosome"/>
</dbReference>
<evidence type="ECO:0000313" key="10">
    <source>
        <dbReference type="Proteomes" id="UP000426246"/>
    </source>
</evidence>